<evidence type="ECO:0000256" key="4">
    <source>
        <dbReference type="ARBA" id="ARBA00048505"/>
    </source>
</evidence>
<protein>
    <submittedName>
        <fullName evidence="6">MBL fold metallo-hydrolase</fullName>
    </submittedName>
</protein>
<keyword evidence="7" id="KW-1185">Reference proteome</keyword>
<keyword evidence="1" id="KW-0378">Hydrolase</keyword>
<dbReference type="InterPro" id="IPR050114">
    <property type="entry name" value="UPF0173_UPF0282_UlaG_hydrolase"/>
</dbReference>
<comment type="catalytic activity">
    <reaction evidence="2">
        <text>3',5'-cyclic CMP + H2O = CMP + H(+)</text>
        <dbReference type="Rhea" id="RHEA:72675"/>
        <dbReference type="ChEBI" id="CHEBI:15377"/>
        <dbReference type="ChEBI" id="CHEBI:15378"/>
        <dbReference type="ChEBI" id="CHEBI:58003"/>
        <dbReference type="ChEBI" id="CHEBI:60377"/>
    </reaction>
    <physiologicalReaction direction="left-to-right" evidence="2">
        <dbReference type="Rhea" id="RHEA:72676"/>
    </physiologicalReaction>
</comment>
<comment type="caution">
    <text evidence="6">The sequence shown here is derived from an EMBL/GenBank/DDBJ whole genome shotgun (WGS) entry which is preliminary data.</text>
</comment>
<sequence>MNIQLVRHSTLFIQYAGQKLLVDPMLSPAGAMAAVPNTANTLSNPLVNLKINITELLEADAILLTHTHRDHFDGVAAELLRKDIAFLCQPQDVEKIRSQGFQQVTPIEYEFEWNGIRITRTTGQHGIGEIGRLMGPVSGYVLQAPNEPTLYIAGDTIWCEDVAQALTKYQPDVTVVFAGGAEFLQGGPITMTSEDIRQVCLHSPNTRVVVAHMETWNHCFLKRPELRAFVEMHQLQDQVCIPEDGEYFH</sequence>
<comment type="function">
    <text evidence="3">Counteracts the endogenous Pycsar antiviral defense system. Phosphodiesterase that enables metal-dependent hydrolysis of host cyclic nucleotide Pycsar defense signals such as cCMP and cUMP.</text>
</comment>
<dbReference type="Pfam" id="PF12706">
    <property type="entry name" value="Lactamase_B_2"/>
    <property type="match status" value="1"/>
</dbReference>
<evidence type="ECO:0000313" key="7">
    <source>
        <dbReference type="Proteomes" id="UP000641588"/>
    </source>
</evidence>
<dbReference type="AlphaFoldDB" id="A0A972H408"/>
<evidence type="ECO:0000256" key="3">
    <source>
        <dbReference type="ARBA" id="ARBA00034301"/>
    </source>
</evidence>
<proteinExistence type="predicted"/>
<name>A0A972H408_9BACL</name>
<reference evidence="6" key="1">
    <citation type="submission" date="2019-10" db="EMBL/GenBank/DDBJ databases">
        <title>Description of Paenibacillus glebae sp. nov.</title>
        <authorList>
            <person name="Carlier A."/>
            <person name="Qi S."/>
        </authorList>
    </citation>
    <scope>NUCLEOTIDE SEQUENCE</scope>
    <source>
        <strain evidence="6">LMG 31456</strain>
    </source>
</reference>
<accession>A0A972H408</accession>
<dbReference type="GO" id="GO:0016787">
    <property type="term" value="F:hydrolase activity"/>
    <property type="evidence" value="ECO:0007669"/>
    <property type="project" value="UniProtKB-KW"/>
</dbReference>
<dbReference type="EMBL" id="WHOD01000130">
    <property type="protein sequence ID" value="NOU98265.1"/>
    <property type="molecule type" value="Genomic_DNA"/>
</dbReference>
<dbReference type="PANTHER" id="PTHR43546">
    <property type="entry name" value="UPF0173 METAL-DEPENDENT HYDROLASE MJ1163-RELATED"/>
    <property type="match status" value="1"/>
</dbReference>
<evidence type="ECO:0000259" key="5">
    <source>
        <dbReference type="SMART" id="SM00849"/>
    </source>
</evidence>
<dbReference type="SUPFAM" id="SSF56281">
    <property type="entry name" value="Metallo-hydrolase/oxidoreductase"/>
    <property type="match status" value="1"/>
</dbReference>
<dbReference type="InterPro" id="IPR001279">
    <property type="entry name" value="Metallo-B-lactamas"/>
</dbReference>
<dbReference type="PANTHER" id="PTHR43546:SF9">
    <property type="entry name" value="L-ASCORBATE-6-PHOSPHATE LACTONASE ULAG-RELATED"/>
    <property type="match status" value="1"/>
</dbReference>
<evidence type="ECO:0000256" key="1">
    <source>
        <dbReference type="ARBA" id="ARBA00022801"/>
    </source>
</evidence>
<evidence type="ECO:0000256" key="2">
    <source>
        <dbReference type="ARBA" id="ARBA00034221"/>
    </source>
</evidence>
<dbReference type="Proteomes" id="UP000641588">
    <property type="component" value="Unassembled WGS sequence"/>
</dbReference>
<dbReference type="Gene3D" id="3.60.15.10">
    <property type="entry name" value="Ribonuclease Z/Hydroxyacylglutathione hydrolase-like"/>
    <property type="match status" value="1"/>
</dbReference>
<comment type="catalytic activity">
    <reaction evidence="4">
        <text>3',5'-cyclic UMP + H2O = UMP + H(+)</text>
        <dbReference type="Rhea" id="RHEA:70575"/>
        <dbReference type="ChEBI" id="CHEBI:15377"/>
        <dbReference type="ChEBI" id="CHEBI:15378"/>
        <dbReference type="ChEBI" id="CHEBI:57865"/>
        <dbReference type="ChEBI" id="CHEBI:184387"/>
    </reaction>
    <physiologicalReaction direction="left-to-right" evidence="4">
        <dbReference type="Rhea" id="RHEA:70576"/>
    </physiologicalReaction>
</comment>
<dbReference type="SMART" id="SM00849">
    <property type="entry name" value="Lactamase_B"/>
    <property type="match status" value="1"/>
</dbReference>
<organism evidence="6 7">
    <name type="scientific">Paenibacillus foliorum</name>
    <dbReference type="NCBI Taxonomy" id="2654974"/>
    <lineage>
        <taxon>Bacteria</taxon>
        <taxon>Bacillati</taxon>
        <taxon>Bacillota</taxon>
        <taxon>Bacilli</taxon>
        <taxon>Bacillales</taxon>
        <taxon>Paenibacillaceae</taxon>
        <taxon>Paenibacillus</taxon>
    </lineage>
</organism>
<gene>
    <name evidence="6" type="ORF">GC093_34335</name>
</gene>
<evidence type="ECO:0000313" key="6">
    <source>
        <dbReference type="EMBL" id="NOU98265.1"/>
    </source>
</evidence>
<feature type="domain" description="Metallo-beta-lactamase" evidence="5">
    <location>
        <begin position="7"/>
        <end position="212"/>
    </location>
</feature>
<dbReference type="InterPro" id="IPR036866">
    <property type="entry name" value="RibonucZ/Hydroxyglut_hydro"/>
</dbReference>
<dbReference type="RefSeq" id="WP_171656523.1">
    <property type="nucleotide sequence ID" value="NZ_WHOD01000130.1"/>
</dbReference>